<evidence type="ECO:0000313" key="1">
    <source>
        <dbReference type="EMBL" id="TWU59068.1"/>
    </source>
</evidence>
<reference evidence="1 2" key="1">
    <citation type="submission" date="2019-02" db="EMBL/GenBank/DDBJ databases">
        <title>Deep-cultivation of Planctomycetes and their phenomic and genomic characterization uncovers novel biology.</title>
        <authorList>
            <person name="Wiegand S."/>
            <person name="Jogler M."/>
            <person name="Boedeker C."/>
            <person name="Pinto D."/>
            <person name="Vollmers J."/>
            <person name="Rivas-Marin E."/>
            <person name="Kohn T."/>
            <person name="Peeters S.H."/>
            <person name="Heuer A."/>
            <person name="Rast P."/>
            <person name="Oberbeckmann S."/>
            <person name="Bunk B."/>
            <person name="Jeske O."/>
            <person name="Meyerdierks A."/>
            <person name="Storesund J.E."/>
            <person name="Kallscheuer N."/>
            <person name="Luecker S."/>
            <person name="Lage O.M."/>
            <person name="Pohl T."/>
            <person name="Merkel B.J."/>
            <person name="Hornburger P."/>
            <person name="Mueller R.-W."/>
            <person name="Bruemmer F."/>
            <person name="Labrenz M."/>
            <person name="Spormann A.M."/>
            <person name="Op Den Camp H."/>
            <person name="Overmann J."/>
            <person name="Amann R."/>
            <person name="Jetten M.S.M."/>
            <person name="Mascher T."/>
            <person name="Medema M.H."/>
            <person name="Devos D.P."/>
            <person name="Kaster A.-K."/>
            <person name="Ovreas L."/>
            <person name="Rohde M."/>
            <person name="Galperin M.Y."/>
            <person name="Jogler C."/>
        </authorList>
    </citation>
    <scope>NUCLEOTIDE SEQUENCE [LARGE SCALE GENOMIC DNA]</scope>
    <source>
        <strain evidence="1 2">Poly51</strain>
    </source>
</reference>
<dbReference type="EMBL" id="SJPW01000002">
    <property type="protein sequence ID" value="TWU59068.1"/>
    <property type="molecule type" value="Genomic_DNA"/>
</dbReference>
<dbReference type="InterPro" id="IPR036390">
    <property type="entry name" value="WH_DNA-bd_sf"/>
</dbReference>
<dbReference type="Gene3D" id="1.10.10.10">
    <property type="entry name" value="Winged helix-like DNA-binding domain superfamily/Winged helix DNA-binding domain"/>
    <property type="match status" value="1"/>
</dbReference>
<organism evidence="1 2">
    <name type="scientific">Rubripirellula tenax</name>
    <dbReference type="NCBI Taxonomy" id="2528015"/>
    <lineage>
        <taxon>Bacteria</taxon>
        <taxon>Pseudomonadati</taxon>
        <taxon>Planctomycetota</taxon>
        <taxon>Planctomycetia</taxon>
        <taxon>Pirellulales</taxon>
        <taxon>Pirellulaceae</taxon>
        <taxon>Rubripirellula</taxon>
    </lineage>
</organism>
<accession>A0A5C6FC94</accession>
<proteinExistence type="predicted"/>
<dbReference type="OrthoDB" id="288927at2"/>
<gene>
    <name evidence="1" type="ORF">Poly51_18540</name>
</gene>
<dbReference type="SUPFAM" id="SSF46785">
    <property type="entry name" value="Winged helix' DNA-binding domain"/>
    <property type="match status" value="1"/>
</dbReference>
<keyword evidence="2" id="KW-1185">Reference proteome</keyword>
<dbReference type="RefSeq" id="WP_146456402.1">
    <property type="nucleotide sequence ID" value="NZ_SJPW01000002.1"/>
</dbReference>
<dbReference type="AlphaFoldDB" id="A0A5C6FC94"/>
<dbReference type="InterPro" id="IPR036388">
    <property type="entry name" value="WH-like_DNA-bd_sf"/>
</dbReference>
<comment type="caution">
    <text evidence="1">The sequence shown here is derived from an EMBL/GenBank/DDBJ whole genome shotgun (WGS) entry which is preliminary data.</text>
</comment>
<evidence type="ECO:0000313" key="2">
    <source>
        <dbReference type="Proteomes" id="UP000318288"/>
    </source>
</evidence>
<sequence>MTRPTSRQRNVVTADRFTILNTFVDVSLRTLSSSEAAVWFVLYRDTRDGMARSGQLDIANRAGVSDRTVRRVLKRLDERGLVEVVSRGGLSQGASVYRVYAMSKPLAETR</sequence>
<dbReference type="Proteomes" id="UP000318288">
    <property type="component" value="Unassembled WGS sequence"/>
</dbReference>
<protein>
    <submittedName>
        <fullName evidence="1">Uncharacterized protein</fullName>
    </submittedName>
</protein>
<name>A0A5C6FC94_9BACT</name>